<organism evidence="3 4">
    <name type="scientific">Pedobacter ginsengiterrae</name>
    <dbReference type="NCBI Taxonomy" id="871696"/>
    <lineage>
        <taxon>Bacteria</taxon>
        <taxon>Pseudomonadati</taxon>
        <taxon>Bacteroidota</taxon>
        <taxon>Sphingobacteriia</taxon>
        <taxon>Sphingobacteriales</taxon>
        <taxon>Sphingobacteriaceae</taxon>
        <taxon>Pedobacter</taxon>
    </lineage>
</organism>
<name>A0ABP7NT75_9SPHI</name>
<dbReference type="EMBL" id="BAABAK010000003">
    <property type="protein sequence ID" value="GAA3953524.1"/>
    <property type="molecule type" value="Genomic_DNA"/>
</dbReference>
<dbReference type="RefSeq" id="WP_344764587.1">
    <property type="nucleotide sequence ID" value="NZ_BAABAK010000003.1"/>
</dbReference>
<keyword evidence="4" id="KW-1185">Reference proteome</keyword>
<dbReference type="InterPro" id="IPR013538">
    <property type="entry name" value="ASHA1/2-like_C"/>
</dbReference>
<dbReference type="Proteomes" id="UP001501081">
    <property type="component" value="Unassembled WGS sequence"/>
</dbReference>
<dbReference type="SUPFAM" id="SSF55961">
    <property type="entry name" value="Bet v1-like"/>
    <property type="match status" value="1"/>
</dbReference>
<evidence type="ECO:0000259" key="2">
    <source>
        <dbReference type="Pfam" id="PF08327"/>
    </source>
</evidence>
<comment type="similarity">
    <text evidence="1">Belongs to the AHA1 family.</text>
</comment>
<evidence type="ECO:0000313" key="4">
    <source>
        <dbReference type="Proteomes" id="UP001501081"/>
    </source>
</evidence>
<dbReference type="CDD" id="cd08897">
    <property type="entry name" value="SRPBCC_CalC_Aha1-like_4"/>
    <property type="match status" value="1"/>
</dbReference>
<dbReference type="InterPro" id="IPR023393">
    <property type="entry name" value="START-like_dom_sf"/>
</dbReference>
<evidence type="ECO:0000256" key="1">
    <source>
        <dbReference type="ARBA" id="ARBA00006817"/>
    </source>
</evidence>
<proteinExistence type="inferred from homology"/>
<accession>A0ABP7NT75</accession>
<reference evidence="4" key="1">
    <citation type="journal article" date="2019" name="Int. J. Syst. Evol. Microbiol.">
        <title>The Global Catalogue of Microorganisms (GCM) 10K type strain sequencing project: providing services to taxonomists for standard genome sequencing and annotation.</title>
        <authorList>
            <consortium name="The Broad Institute Genomics Platform"/>
            <consortium name="The Broad Institute Genome Sequencing Center for Infectious Disease"/>
            <person name="Wu L."/>
            <person name="Ma J."/>
        </authorList>
    </citation>
    <scope>NUCLEOTIDE SEQUENCE [LARGE SCALE GENOMIC DNA]</scope>
    <source>
        <strain evidence="4">JCM 17338</strain>
    </source>
</reference>
<dbReference type="Gene3D" id="3.30.530.20">
    <property type="match status" value="1"/>
</dbReference>
<gene>
    <name evidence="3" type="ORF">GCM10022246_04480</name>
</gene>
<evidence type="ECO:0000313" key="3">
    <source>
        <dbReference type="EMBL" id="GAA3953524.1"/>
    </source>
</evidence>
<protein>
    <submittedName>
        <fullName evidence="3">SRPBCC family protein</fullName>
    </submittedName>
</protein>
<feature type="domain" description="Activator of Hsp90 ATPase homologue 1/2-like C-terminal" evidence="2">
    <location>
        <begin position="16"/>
        <end position="137"/>
    </location>
</feature>
<sequence>MATENITPITIEATINAPVEKVWEFWNNPEHIKKWAFASPEWHAPKAENDLRVGGVFSTTMTAKDGSMSFDFGGTYDTVEENRLIAYTLEDGRKVKIVFEAAGDTTNITETFDPETQNPIEMQKGGWQAILDNFKKHTEEN</sequence>
<dbReference type="Pfam" id="PF08327">
    <property type="entry name" value="AHSA1"/>
    <property type="match status" value="1"/>
</dbReference>
<comment type="caution">
    <text evidence="3">The sequence shown here is derived from an EMBL/GenBank/DDBJ whole genome shotgun (WGS) entry which is preliminary data.</text>
</comment>